<feature type="region of interest" description="Disordered" evidence="1">
    <location>
        <begin position="413"/>
        <end position="432"/>
    </location>
</feature>
<sequence>MDLLVSKPTHGALCAVGIGSTPRWSPPQIASAPAHHVTRLLVGNTPQGQWLAVVRAHGLIQLYQRQIDDYVLYKEWKNATVKPSDNIVAVGFVAARFLYSCSADGKFVVRDLVNDDADESCRVYHVSGPVSAVDVAYSDAGRSFTVATAGKHNELSVYTIESTPAPAPDTAKHNFNGAARLDWDSYHHINLSSVDLPRGRWRRSSGSALASNLLIARWHASTSPKDYLYTCSPHDTLSCWISSVVMVGGGTVACGTQMGELVVYNHSGSLRTPTHRVKLSSFGLEVKPAANHAPPTDLVYFTDGMALAGVIDISRMEIIQKFDISSVFSGPIVDWHVYRGVHRNQPWFMVASAMDNTVAVLSFTIHSKLPQVKWQVGCDTTVPSVCVSCPPNQVYNKLMGVFESATPAIEPHLPRRRQSAPASALSETHVAASASATTTSPFVTSSTLVGGGAHDSPKRKLADKVRPLKKKKLHELPVTIDSPRETKVAACDASKLVT</sequence>
<protein>
    <recommendedName>
        <fullName evidence="4">Ribosome biogenesis protein NSA1</fullName>
    </recommendedName>
</protein>
<proteinExistence type="predicted"/>
<dbReference type="Proteomes" id="UP000449547">
    <property type="component" value="Unassembled WGS sequence"/>
</dbReference>
<dbReference type="InterPro" id="IPR036322">
    <property type="entry name" value="WD40_repeat_dom_sf"/>
</dbReference>
<dbReference type="EMBL" id="SWFT01000164">
    <property type="protein sequence ID" value="KAA8896497.1"/>
    <property type="molecule type" value="Genomic_DNA"/>
</dbReference>
<evidence type="ECO:0000313" key="2">
    <source>
        <dbReference type="EMBL" id="KAA8896497.1"/>
    </source>
</evidence>
<dbReference type="VEuPathDB" id="FungiDB:DIURU_005763"/>
<dbReference type="AlphaFoldDB" id="A0A642UC14"/>
<keyword evidence="3" id="KW-1185">Reference proteome</keyword>
<organism evidence="2 3">
    <name type="scientific">Diutina rugosa</name>
    <name type="common">Yeast</name>
    <name type="synonym">Candida rugosa</name>
    <dbReference type="NCBI Taxonomy" id="5481"/>
    <lineage>
        <taxon>Eukaryota</taxon>
        <taxon>Fungi</taxon>
        <taxon>Dikarya</taxon>
        <taxon>Ascomycota</taxon>
        <taxon>Saccharomycotina</taxon>
        <taxon>Pichiomycetes</taxon>
        <taxon>Debaryomycetaceae</taxon>
        <taxon>Diutina</taxon>
    </lineage>
</organism>
<evidence type="ECO:0000313" key="3">
    <source>
        <dbReference type="Proteomes" id="UP000449547"/>
    </source>
</evidence>
<dbReference type="Gene3D" id="2.130.10.10">
    <property type="entry name" value="YVTN repeat-like/Quinoprotein amine dehydrogenase"/>
    <property type="match status" value="1"/>
</dbReference>
<dbReference type="RefSeq" id="XP_034009437.1">
    <property type="nucleotide sequence ID" value="XM_034158781.1"/>
</dbReference>
<dbReference type="InterPro" id="IPR015943">
    <property type="entry name" value="WD40/YVTN_repeat-like_dom_sf"/>
</dbReference>
<evidence type="ECO:0008006" key="4">
    <source>
        <dbReference type="Google" id="ProtNLM"/>
    </source>
</evidence>
<gene>
    <name evidence="2" type="ORF">DIURU_005763</name>
</gene>
<comment type="caution">
    <text evidence="2">The sequence shown here is derived from an EMBL/GenBank/DDBJ whole genome shotgun (WGS) entry which is preliminary data.</text>
</comment>
<dbReference type="GeneID" id="54784414"/>
<accession>A0A642UC14</accession>
<dbReference type="SUPFAM" id="SSF50978">
    <property type="entry name" value="WD40 repeat-like"/>
    <property type="match status" value="1"/>
</dbReference>
<dbReference type="OrthoDB" id="18388at2759"/>
<evidence type="ECO:0000256" key="1">
    <source>
        <dbReference type="SAM" id="MobiDB-lite"/>
    </source>
</evidence>
<reference evidence="2 3" key="1">
    <citation type="submission" date="2019-07" db="EMBL/GenBank/DDBJ databases">
        <title>Genome assembly of two rare yeast pathogens: Diutina rugosa and Trichomonascus ciferrii.</title>
        <authorList>
            <person name="Mixao V."/>
            <person name="Saus E."/>
            <person name="Hansen A."/>
            <person name="Lass-Flor C."/>
            <person name="Gabaldon T."/>
        </authorList>
    </citation>
    <scope>NUCLEOTIDE SEQUENCE [LARGE SCALE GENOMIC DNA]</scope>
    <source>
        <strain evidence="2 3">CBS 613</strain>
    </source>
</reference>
<name>A0A642UC14_DIURU</name>